<name>A0AA36FAC0_OCTVU</name>
<keyword evidence="2" id="KW-1185">Reference proteome</keyword>
<gene>
    <name evidence="1" type="ORF">OCTVUL_1B023675</name>
</gene>
<dbReference type="EMBL" id="OX597826">
    <property type="protein sequence ID" value="CAI9731691.1"/>
    <property type="molecule type" value="Genomic_DNA"/>
</dbReference>
<protein>
    <submittedName>
        <fullName evidence="1">Uncharacterized protein</fullName>
    </submittedName>
</protein>
<sequence>MLIRGGNGNKKLVFDAGTLRNTIFPPNDSDSLRVKTCSVSFLFSYLFHRSTKRTGDFSIPRSDFKG</sequence>
<reference evidence="1" key="1">
    <citation type="submission" date="2023-08" db="EMBL/GenBank/DDBJ databases">
        <authorList>
            <person name="Alioto T."/>
            <person name="Alioto T."/>
            <person name="Gomez Garrido J."/>
        </authorList>
    </citation>
    <scope>NUCLEOTIDE SEQUENCE</scope>
</reference>
<accession>A0AA36FAC0</accession>
<evidence type="ECO:0000313" key="1">
    <source>
        <dbReference type="EMBL" id="CAI9731691.1"/>
    </source>
</evidence>
<organism evidence="1 2">
    <name type="scientific">Octopus vulgaris</name>
    <name type="common">Common octopus</name>
    <dbReference type="NCBI Taxonomy" id="6645"/>
    <lineage>
        <taxon>Eukaryota</taxon>
        <taxon>Metazoa</taxon>
        <taxon>Spiralia</taxon>
        <taxon>Lophotrochozoa</taxon>
        <taxon>Mollusca</taxon>
        <taxon>Cephalopoda</taxon>
        <taxon>Coleoidea</taxon>
        <taxon>Octopodiformes</taxon>
        <taxon>Octopoda</taxon>
        <taxon>Incirrata</taxon>
        <taxon>Octopodidae</taxon>
        <taxon>Octopus</taxon>
    </lineage>
</organism>
<dbReference type="AlphaFoldDB" id="A0AA36FAC0"/>
<dbReference type="Proteomes" id="UP001162480">
    <property type="component" value="Chromosome 13"/>
</dbReference>
<evidence type="ECO:0000313" key="2">
    <source>
        <dbReference type="Proteomes" id="UP001162480"/>
    </source>
</evidence>
<proteinExistence type="predicted"/>